<evidence type="ECO:0000256" key="5">
    <source>
        <dbReference type="ARBA" id="ARBA00023136"/>
    </source>
</evidence>
<comment type="similarity">
    <text evidence="2">Belongs to the UPF0220 family.</text>
</comment>
<name>A0A2G4SQP6_RHIZD</name>
<dbReference type="EMBL" id="KZ303853">
    <property type="protein sequence ID" value="PHZ11075.1"/>
    <property type="molecule type" value="Genomic_DNA"/>
</dbReference>
<dbReference type="Pfam" id="PF05255">
    <property type="entry name" value="UPF0220"/>
    <property type="match status" value="1"/>
</dbReference>
<feature type="transmembrane region" description="Helical" evidence="6">
    <location>
        <begin position="66"/>
        <end position="82"/>
    </location>
</feature>
<evidence type="ECO:0000256" key="3">
    <source>
        <dbReference type="ARBA" id="ARBA00022692"/>
    </source>
</evidence>
<dbReference type="GeneID" id="35436897"/>
<accession>A0A2G4SQP6</accession>
<dbReference type="GO" id="GO:0016020">
    <property type="term" value="C:membrane"/>
    <property type="evidence" value="ECO:0007669"/>
    <property type="project" value="UniProtKB-SubCell"/>
</dbReference>
<proteinExistence type="inferred from homology"/>
<reference evidence="8 9" key="1">
    <citation type="journal article" date="2016" name="Proc. Natl. Acad. Sci. U.S.A.">
        <title>Lipid metabolic changes in an early divergent fungus govern the establishment of a mutualistic symbiosis with endobacteria.</title>
        <authorList>
            <person name="Lastovetsky O.A."/>
            <person name="Gaspar M.L."/>
            <person name="Mondo S.J."/>
            <person name="LaButti K.M."/>
            <person name="Sandor L."/>
            <person name="Grigoriev I.V."/>
            <person name="Henry S.A."/>
            <person name="Pawlowska T.E."/>
        </authorList>
    </citation>
    <scope>NUCLEOTIDE SEQUENCE [LARGE SCALE GENOMIC DNA]</scope>
    <source>
        <strain evidence="8 9">ATCC 52813</strain>
    </source>
</reference>
<evidence type="ECO:0000256" key="1">
    <source>
        <dbReference type="ARBA" id="ARBA00004141"/>
    </source>
</evidence>
<evidence type="ECO:0000313" key="9">
    <source>
        <dbReference type="Proteomes" id="UP000242254"/>
    </source>
</evidence>
<evidence type="ECO:0000256" key="2">
    <source>
        <dbReference type="ARBA" id="ARBA00005335"/>
    </source>
</evidence>
<keyword evidence="7" id="KW-0732">Signal</keyword>
<keyword evidence="4 6" id="KW-1133">Transmembrane helix</keyword>
<keyword evidence="9" id="KW-1185">Reference proteome</keyword>
<comment type="subcellular location">
    <subcellularLocation>
        <location evidence="1">Membrane</location>
        <topology evidence="1">Multi-pass membrane protein</topology>
    </subcellularLocation>
</comment>
<evidence type="ECO:0000256" key="6">
    <source>
        <dbReference type="SAM" id="Phobius"/>
    </source>
</evidence>
<dbReference type="PANTHER" id="PTHR13180">
    <property type="entry name" value="SMALL MEMBRANE PROTEIN-RELATED"/>
    <property type="match status" value="1"/>
</dbReference>
<evidence type="ECO:0000256" key="4">
    <source>
        <dbReference type="ARBA" id="ARBA00022989"/>
    </source>
</evidence>
<feature type="non-terminal residue" evidence="8">
    <location>
        <position position="83"/>
    </location>
</feature>
<feature type="transmembrane region" description="Helical" evidence="6">
    <location>
        <begin position="30"/>
        <end position="46"/>
    </location>
</feature>
<feature type="chain" id="PRO_5013787739" evidence="7">
    <location>
        <begin position="18"/>
        <end position="83"/>
    </location>
</feature>
<evidence type="ECO:0000256" key="7">
    <source>
        <dbReference type="SAM" id="SignalP"/>
    </source>
</evidence>
<feature type="non-terminal residue" evidence="8">
    <location>
        <position position="1"/>
    </location>
</feature>
<dbReference type="RefSeq" id="XP_023464783.1">
    <property type="nucleotide sequence ID" value="XM_023605907.1"/>
</dbReference>
<dbReference type="InterPro" id="IPR007919">
    <property type="entry name" value="UPF0220"/>
</dbReference>
<feature type="signal peptide" evidence="7">
    <location>
        <begin position="1"/>
        <end position="17"/>
    </location>
</feature>
<keyword evidence="3 6" id="KW-0812">Transmembrane</keyword>
<organism evidence="8 9">
    <name type="scientific">Rhizopus microsporus ATCC 52813</name>
    <dbReference type="NCBI Taxonomy" id="1340429"/>
    <lineage>
        <taxon>Eukaryota</taxon>
        <taxon>Fungi</taxon>
        <taxon>Fungi incertae sedis</taxon>
        <taxon>Mucoromycota</taxon>
        <taxon>Mucoromycotina</taxon>
        <taxon>Mucoromycetes</taxon>
        <taxon>Mucorales</taxon>
        <taxon>Mucorineae</taxon>
        <taxon>Rhizopodaceae</taxon>
        <taxon>Rhizopus</taxon>
    </lineage>
</organism>
<dbReference type="AlphaFoldDB" id="A0A2G4SQP6"/>
<keyword evidence="5 6" id="KW-0472">Membrane</keyword>
<dbReference type="Proteomes" id="UP000242254">
    <property type="component" value="Unassembled WGS sequence"/>
</dbReference>
<protein>
    <submittedName>
        <fullName evidence="8">UPF0220-domain-containing protein</fullName>
    </submittedName>
</protein>
<gene>
    <name evidence="8" type="ORF">RHIMIDRAFT_189590</name>
</gene>
<sequence length="83" mass="9203">FALGWWVFIDGLTLLWNLPDRKVAPGIEDWIPGIIATLGMIIVNLIDKEALRGDGYDEHMAWRARLFLFLGFALMAGGISGSV</sequence>
<evidence type="ECO:0000313" key="8">
    <source>
        <dbReference type="EMBL" id="PHZ11075.1"/>
    </source>
</evidence>